<sequence>MTSENTVRSQNSGAAGRPRADRARQVADVLRQQVLSEAFGAGPLPHEDVLAQEFGASRNTVRQALDLLRGEGLVRRVPGSGTLVAAEKVPHGLNRLEGLAETLHEHGEVVNEVRSFGPVRAPGAVARRFGLPDGADVVYVERLRRLNGLPLSLDLTYLAPDIGALLEPADLAHRDVFRLIEEAAGQPLGAADITLEAVNADAHSAAVLEVPRGAALLMLERLSTLADGRPVDLEYVRFRGDRLAMRGRLLRDLT</sequence>
<dbReference type="InterPro" id="IPR036390">
    <property type="entry name" value="WH_DNA-bd_sf"/>
</dbReference>
<evidence type="ECO:0000313" key="7">
    <source>
        <dbReference type="Proteomes" id="UP000266906"/>
    </source>
</evidence>
<dbReference type="Pfam" id="PF00392">
    <property type="entry name" value="GntR"/>
    <property type="match status" value="1"/>
</dbReference>
<dbReference type="GO" id="GO:0003677">
    <property type="term" value="F:DNA binding"/>
    <property type="evidence" value="ECO:0007669"/>
    <property type="project" value="UniProtKB-KW"/>
</dbReference>
<dbReference type="GO" id="GO:0045892">
    <property type="term" value="P:negative regulation of DNA-templated transcription"/>
    <property type="evidence" value="ECO:0007669"/>
    <property type="project" value="TreeGrafter"/>
</dbReference>
<evidence type="ECO:0000313" key="6">
    <source>
        <dbReference type="EMBL" id="RPE34158.1"/>
    </source>
</evidence>
<name>A0A3N4RL64_9ACTN</name>
<keyword evidence="2" id="KW-0238">DNA-binding</keyword>
<feature type="region of interest" description="Disordered" evidence="4">
    <location>
        <begin position="1"/>
        <end position="22"/>
    </location>
</feature>
<accession>A0A3N4RL64</accession>
<dbReference type="InterPro" id="IPR000524">
    <property type="entry name" value="Tscrpt_reg_HTH_GntR"/>
</dbReference>
<dbReference type="EMBL" id="RKQG01000001">
    <property type="protein sequence ID" value="RPE34158.1"/>
    <property type="molecule type" value="Genomic_DNA"/>
</dbReference>
<dbReference type="PANTHER" id="PTHR44846">
    <property type="entry name" value="MANNOSYL-D-GLYCERATE TRANSPORT/METABOLISM SYSTEM REPRESSOR MNGR-RELATED"/>
    <property type="match status" value="1"/>
</dbReference>
<dbReference type="Gene3D" id="1.10.10.10">
    <property type="entry name" value="Winged helix-like DNA-binding domain superfamily/Winged helix DNA-binding domain"/>
    <property type="match status" value="1"/>
</dbReference>
<dbReference type="PROSITE" id="PS50949">
    <property type="entry name" value="HTH_GNTR"/>
    <property type="match status" value="1"/>
</dbReference>
<feature type="domain" description="HTH gntR-type" evidence="5">
    <location>
        <begin position="20"/>
        <end position="87"/>
    </location>
</feature>
<dbReference type="SMART" id="SM00866">
    <property type="entry name" value="UTRA"/>
    <property type="match status" value="1"/>
</dbReference>
<keyword evidence="7" id="KW-1185">Reference proteome</keyword>
<dbReference type="InterPro" id="IPR011663">
    <property type="entry name" value="UTRA"/>
</dbReference>
<dbReference type="RefSeq" id="WP_123818159.1">
    <property type="nucleotide sequence ID" value="NZ_RKQG01000001.1"/>
</dbReference>
<evidence type="ECO:0000256" key="2">
    <source>
        <dbReference type="ARBA" id="ARBA00023125"/>
    </source>
</evidence>
<dbReference type="Gene3D" id="3.40.1410.10">
    <property type="entry name" value="Chorismate lyase-like"/>
    <property type="match status" value="1"/>
</dbReference>
<feature type="compositionally biased region" description="Polar residues" evidence="4">
    <location>
        <begin position="1"/>
        <end position="12"/>
    </location>
</feature>
<dbReference type="SUPFAM" id="SSF64288">
    <property type="entry name" value="Chorismate lyase-like"/>
    <property type="match status" value="1"/>
</dbReference>
<keyword evidence="1" id="KW-0805">Transcription regulation</keyword>
<dbReference type="AlphaFoldDB" id="A0A3N4RL64"/>
<dbReference type="CDD" id="cd07377">
    <property type="entry name" value="WHTH_GntR"/>
    <property type="match status" value="1"/>
</dbReference>
<protein>
    <submittedName>
        <fullName evidence="6">GntR family transcriptional regulator</fullName>
    </submittedName>
</protein>
<comment type="caution">
    <text evidence="6">The sequence shown here is derived from an EMBL/GenBank/DDBJ whole genome shotgun (WGS) entry which is preliminary data.</text>
</comment>
<dbReference type="SUPFAM" id="SSF46785">
    <property type="entry name" value="Winged helix' DNA-binding domain"/>
    <property type="match status" value="1"/>
</dbReference>
<evidence type="ECO:0000256" key="3">
    <source>
        <dbReference type="ARBA" id="ARBA00023163"/>
    </source>
</evidence>
<dbReference type="Pfam" id="PF07702">
    <property type="entry name" value="UTRA"/>
    <property type="match status" value="1"/>
</dbReference>
<proteinExistence type="predicted"/>
<dbReference type="SMART" id="SM00345">
    <property type="entry name" value="HTH_GNTR"/>
    <property type="match status" value="1"/>
</dbReference>
<keyword evidence="3" id="KW-0804">Transcription</keyword>
<reference evidence="6 7" key="1">
    <citation type="submission" date="2018-11" db="EMBL/GenBank/DDBJ databases">
        <title>Sequencing the genomes of 1000 actinobacteria strains.</title>
        <authorList>
            <person name="Klenk H.-P."/>
        </authorList>
    </citation>
    <scope>NUCLEOTIDE SEQUENCE [LARGE SCALE GENOMIC DNA]</scope>
    <source>
        <strain evidence="6 7">DSM 44781</strain>
    </source>
</reference>
<dbReference type="Proteomes" id="UP000266906">
    <property type="component" value="Unassembled WGS sequence"/>
</dbReference>
<evidence type="ECO:0000256" key="1">
    <source>
        <dbReference type="ARBA" id="ARBA00023015"/>
    </source>
</evidence>
<dbReference type="PANTHER" id="PTHR44846:SF17">
    <property type="entry name" value="GNTR-FAMILY TRANSCRIPTIONAL REGULATOR"/>
    <property type="match status" value="1"/>
</dbReference>
<organism evidence="6 7">
    <name type="scientific">Kitasatospora cineracea</name>
    <dbReference type="NCBI Taxonomy" id="88074"/>
    <lineage>
        <taxon>Bacteria</taxon>
        <taxon>Bacillati</taxon>
        <taxon>Actinomycetota</taxon>
        <taxon>Actinomycetes</taxon>
        <taxon>Kitasatosporales</taxon>
        <taxon>Streptomycetaceae</taxon>
        <taxon>Kitasatospora</taxon>
    </lineage>
</organism>
<dbReference type="InterPro" id="IPR050679">
    <property type="entry name" value="Bact_HTH_transcr_reg"/>
</dbReference>
<dbReference type="InterPro" id="IPR028978">
    <property type="entry name" value="Chorismate_lyase_/UTRA_dom_sf"/>
</dbReference>
<gene>
    <name evidence="6" type="ORF">EDD38_2469</name>
</gene>
<evidence type="ECO:0000256" key="4">
    <source>
        <dbReference type="SAM" id="MobiDB-lite"/>
    </source>
</evidence>
<dbReference type="InterPro" id="IPR036388">
    <property type="entry name" value="WH-like_DNA-bd_sf"/>
</dbReference>
<dbReference type="GO" id="GO:0003700">
    <property type="term" value="F:DNA-binding transcription factor activity"/>
    <property type="evidence" value="ECO:0007669"/>
    <property type="project" value="InterPro"/>
</dbReference>
<evidence type="ECO:0000259" key="5">
    <source>
        <dbReference type="PROSITE" id="PS50949"/>
    </source>
</evidence>
<dbReference type="PRINTS" id="PR00035">
    <property type="entry name" value="HTHGNTR"/>
</dbReference>